<sequence>MYPPNNYNGYPPSDSYGNSGGYPPAPSYGDDGYRSMGYAPDNNDDCCRSFGGGRPPNNQYSNSNNPAVGSGPLSFQMPGAPSGYAGPGGFGGGGQPGGFAVPSSSPSDFGAYPPAQNYGGGGGYPPRQQNFGPGGGGVYPPQNNMGPPQNMAYKHEGFYIGRRKHKDSVQVGMVVESKGGLLVAYDGKALLFRDGYEILCGPSSLVKWTPANGKLDPAKLADKTHQPLVCGNEKNGEKLYAATTTLNGRDYAGKAGAKTKGILFVQDGCEHRAKDYFVLCEVKAAGLAR</sequence>
<name>A0A9W8GZ01_9FUNG</name>
<dbReference type="Proteomes" id="UP001140011">
    <property type="component" value="Unassembled WGS sequence"/>
</dbReference>
<dbReference type="PANTHER" id="PTHR31649">
    <property type="entry name" value="AGAP009604-PA"/>
    <property type="match status" value="1"/>
</dbReference>
<evidence type="ECO:0000313" key="3">
    <source>
        <dbReference type="Proteomes" id="UP001140011"/>
    </source>
</evidence>
<feature type="compositionally biased region" description="Low complexity" evidence="1">
    <location>
        <begin position="55"/>
        <end position="66"/>
    </location>
</feature>
<evidence type="ECO:0000256" key="1">
    <source>
        <dbReference type="SAM" id="MobiDB-lite"/>
    </source>
</evidence>
<feature type="compositionally biased region" description="Low complexity" evidence="1">
    <location>
        <begin position="1"/>
        <end position="12"/>
    </location>
</feature>
<feature type="compositionally biased region" description="Gly residues" evidence="1">
    <location>
        <begin position="85"/>
        <end position="97"/>
    </location>
</feature>
<dbReference type="AlphaFoldDB" id="A0A9W8GZ01"/>
<gene>
    <name evidence="2" type="ORF">GGI19_002893</name>
</gene>
<accession>A0A9W8GZ01</accession>
<comment type="caution">
    <text evidence="2">The sequence shown here is derived from an EMBL/GenBank/DDBJ whole genome shotgun (WGS) entry which is preliminary data.</text>
</comment>
<feature type="region of interest" description="Disordered" evidence="1">
    <location>
        <begin position="1"/>
        <end position="144"/>
    </location>
</feature>
<organism evidence="2 3">
    <name type="scientific">Coemansia pectinata</name>
    <dbReference type="NCBI Taxonomy" id="1052879"/>
    <lineage>
        <taxon>Eukaryota</taxon>
        <taxon>Fungi</taxon>
        <taxon>Fungi incertae sedis</taxon>
        <taxon>Zoopagomycota</taxon>
        <taxon>Kickxellomycotina</taxon>
        <taxon>Kickxellomycetes</taxon>
        <taxon>Kickxellales</taxon>
        <taxon>Kickxellaceae</taxon>
        <taxon>Coemansia</taxon>
    </lineage>
</organism>
<dbReference type="EMBL" id="JANBUH010000163">
    <property type="protein sequence ID" value="KAJ2753772.1"/>
    <property type="molecule type" value="Genomic_DNA"/>
</dbReference>
<reference evidence="2" key="1">
    <citation type="submission" date="2022-07" db="EMBL/GenBank/DDBJ databases">
        <title>Phylogenomic reconstructions and comparative analyses of Kickxellomycotina fungi.</title>
        <authorList>
            <person name="Reynolds N.K."/>
            <person name="Stajich J.E."/>
            <person name="Barry K."/>
            <person name="Grigoriev I.V."/>
            <person name="Crous P."/>
            <person name="Smith M.E."/>
        </authorList>
    </citation>
    <scope>NUCLEOTIDE SEQUENCE</scope>
    <source>
        <strain evidence="2">BCRC 34297</strain>
    </source>
</reference>
<evidence type="ECO:0000313" key="2">
    <source>
        <dbReference type="EMBL" id="KAJ2753772.1"/>
    </source>
</evidence>
<dbReference type="PANTHER" id="PTHR31649:SF1">
    <property type="entry name" value="FARNESOIC ACID O-METHYL TRANSFERASE DOMAIN-CONTAINING PROTEIN"/>
    <property type="match status" value="1"/>
</dbReference>
<dbReference type="OrthoDB" id="2142040at2759"/>
<dbReference type="Pfam" id="PF11901">
    <property type="entry name" value="DM9"/>
    <property type="match status" value="1"/>
</dbReference>
<keyword evidence="3" id="KW-1185">Reference proteome</keyword>
<dbReference type="InterPro" id="IPR006616">
    <property type="entry name" value="DM9_repeat"/>
</dbReference>
<proteinExistence type="predicted"/>
<protein>
    <submittedName>
        <fullName evidence="2">Uncharacterized protein</fullName>
    </submittedName>
</protein>